<proteinExistence type="predicted"/>
<accession>A0AAJ6N8B8</accession>
<protein>
    <submittedName>
        <fullName evidence="2">DUF3461 family protein</fullName>
    </submittedName>
</protein>
<organism evidence="2 3">
    <name type="scientific">Phocoenobacter skyensis</name>
    <dbReference type="NCBI Taxonomy" id="97481"/>
    <lineage>
        <taxon>Bacteria</taxon>
        <taxon>Pseudomonadati</taxon>
        <taxon>Pseudomonadota</taxon>
        <taxon>Gammaproteobacteria</taxon>
        <taxon>Pasteurellales</taxon>
        <taxon>Pasteurellaceae</taxon>
        <taxon>Phocoenobacter</taxon>
    </lineage>
</organism>
<name>A0AAJ6N8B8_9PAST</name>
<feature type="coiled-coil region" evidence="1">
    <location>
        <begin position="84"/>
        <end position="118"/>
    </location>
</feature>
<dbReference type="RefSeq" id="WP_306375109.1">
    <property type="nucleotide sequence ID" value="NZ_JASAYL010000002.1"/>
</dbReference>
<dbReference type="InterPro" id="IPR020911">
    <property type="entry name" value="UPF0325"/>
</dbReference>
<comment type="caution">
    <text evidence="2">The sequence shown here is derived from an EMBL/GenBank/DDBJ whole genome shotgun (WGS) entry which is preliminary data.</text>
</comment>
<evidence type="ECO:0000313" key="3">
    <source>
        <dbReference type="Proteomes" id="UP001236239"/>
    </source>
</evidence>
<gene>
    <name evidence="2" type="ORF">QJU93_01675</name>
</gene>
<dbReference type="Pfam" id="PF11944">
    <property type="entry name" value="DUF3461"/>
    <property type="match status" value="1"/>
</dbReference>
<evidence type="ECO:0000313" key="2">
    <source>
        <dbReference type="EMBL" id="MDP8172070.1"/>
    </source>
</evidence>
<keyword evidence="1" id="KW-0175">Coiled coil</keyword>
<dbReference type="Proteomes" id="UP001236239">
    <property type="component" value="Unassembled WGS sequence"/>
</dbReference>
<reference evidence="2" key="1">
    <citation type="journal article" date="2023" name="Front. Microbiol.">
        <title>Phylogeography and host specificity of Pasteurellaceae pathogenic to sea-farmed fish in the north-east Atlantic.</title>
        <authorList>
            <person name="Gulla S."/>
            <person name="Colquhoun D.J."/>
            <person name="Olsen A.B."/>
            <person name="Spilsberg B."/>
            <person name="Lagesen K."/>
            <person name="Aakesson C.P."/>
            <person name="Strom S."/>
            <person name="Manji F."/>
            <person name="Birkbeck T.H."/>
            <person name="Nilsen H.K."/>
        </authorList>
    </citation>
    <scope>NUCLEOTIDE SEQUENCE</scope>
    <source>
        <strain evidence="2">TW16_20</strain>
    </source>
</reference>
<dbReference type="AlphaFoldDB" id="A0AAJ6N8B8"/>
<sequence length="133" mass="15263">MEYPTLKKLDITRPHQISGYTLSTSGNIDTLRVRYARKKGSLLPTSKRFKFSRHPMKGMNNENEPAQSVVTEVSPVLTQVLLELETLLATKKSTKNKKEQLLKEINDFEKDIEDFHNLTLSQLASFRADIEKL</sequence>
<dbReference type="EMBL" id="JASAYQ010000002">
    <property type="protein sequence ID" value="MDP8172070.1"/>
    <property type="molecule type" value="Genomic_DNA"/>
</dbReference>
<evidence type="ECO:0000256" key="1">
    <source>
        <dbReference type="SAM" id="Coils"/>
    </source>
</evidence>